<sequence>MAPDYHNLPNEVLRIIFSALTSTSSSLRVPLQFALRTPPRECHSEATLLPTRRPILPVTPAFAKAVDCRGYRQGLNLRVRAIIANDADLGARVRSLNITVPEFTVEYDDEKDSGETFDALLPHLRTLTAFYLGPDAWPVPKPALLPSPTLLTPQRRARLPHIPRPPTLLYLDTLAGPMAVALSLSVLGQMSLQCTLRDDDVARYTHLELLAAEI</sequence>
<evidence type="ECO:0000313" key="1">
    <source>
        <dbReference type="EMBL" id="KAG9223392.1"/>
    </source>
</evidence>
<protein>
    <submittedName>
        <fullName evidence="1">Uncharacterized protein</fullName>
    </submittedName>
</protein>
<keyword evidence="2" id="KW-1185">Reference proteome</keyword>
<evidence type="ECO:0000313" key="2">
    <source>
        <dbReference type="Proteomes" id="UP000824881"/>
    </source>
</evidence>
<gene>
    <name evidence="1" type="ORF">CCMSSC00406_0007579</name>
</gene>
<dbReference type="Proteomes" id="UP000824881">
    <property type="component" value="Unassembled WGS sequence"/>
</dbReference>
<dbReference type="EMBL" id="WQMT02000005">
    <property type="protein sequence ID" value="KAG9223392.1"/>
    <property type="molecule type" value="Genomic_DNA"/>
</dbReference>
<name>A0ACB7IYP8_PLECO</name>
<comment type="caution">
    <text evidence="1">The sequence shown here is derived from an EMBL/GenBank/DDBJ whole genome shotgun (WGS) entry which is preliminary data.</text>
</comment>
<reference evidence="1 2" key="1">
    <citation type="journal article" date="2021" name="Appl. Environ. Microbiol.">
        <title>Genetic linkage and physical mapping for an oyster mushroom Pleurotus cornucopiae and QTL analysis for the trait cap color.</title>
        <authorList>
            <person name="Zhang Y."/>
            <person name="Gao W."/>
            <person name="Sonnenberg A."/>
            <person name="Chen Q."/>
            <person name="Zhang J."/>
            <person name="Huang C."/>
        </authorList>
    </citation>
    <scope>NUCLEOTIDE SEQUENCE [LARGE SCALE GENOMIC DNA]</scope>
    <source>
        <strain evidence="1">CCMSSC00406</strain>
    </source>
</reference>
<accession>A0ACB7IYP8</accession>
<organism evidence="1 2">
    <name type="scientific">Pleurotus cornucopiae</name>
    <name type="common">Cornucopia mushroom</name>
    <dbReference type="NCBI Taxonomy" id="5321"/>
    <lineage>
        <taxon>Eukaryota</taxon>
        <taxon>Fungi</taxon>
        <taxon>Dikarya</taxon>
        <taxon>Basidiomycota</taxon>
        <taxon>Agaricomycotina</taxon>
        <taxon>Agaricomycetes</taxon>
        <taxon>Agaricomycetidae</taxon>
        <taxon>Agaricales</taxon>
        <taxon>Pleurotineae</taxon>
        <taxon>Pleurotaceae</taxon>
        <taxon>Pleurotus</taxon>
    </lineage>
</organism>
<proteinExistence type="predicted"/>